<dbReference type="Gene3D" id="1.10.287.3510">
    <property type="match status" value="1"/>
</dbReference>
<dbReference type="CTD" id="4539"/>
<keyword evidence="4 11" id="KW-0812">Transmembrane</keyword>
<evidence type="ECO:0000256" key="10">
    <source>
        <dbReference type="ARBA" id="ARBA00049551"/>
    </source>
</evidence>
<dbReference type="Pfam" id="PF00420">
    <property type="entry name" value="Oxidored_q2"/>
    <property type="match status" value="1"/>
</dbReference>
<evidence type="ECO:0000256" key="11">
    <source>
        <dbReference type="SAM" id="Phobius"/>
    </source>
</evidence>
<reference evidence="12" key="2">
    <citation type="submission" date="2020-02" db="EMBL/GenBank/DDBJ databases">
        <authorList>
            <person name="Wu T."/>
            <person name="Chen Y."/>
            <person name="Chang Q."/>
        </authorList>
    </citation>
    <scope>NUCLEOTIDE SEQUENCE</scope>
</reference>
<evidence type="ECO:0000256" key="8">
    <source>
        <dbReference type="ARBA" id="ARBA00023136"/>
    </source>
</evidence>
<name>A0A7S6PTE5_9ACAR</name>
<dbReference type="EMBL" id="MT012684">
    <property type="protein sequence ID" value="QOU09733.1"/>
    <property type="molecule type" value="Genomic_DNA"/>
</dbReference>
<evidence type="ECO:0000256" key="1">
    <source>
        <dbReference type="ARBA" id="ARBA00004141"/>
    </source>
</evidence>
<evidence type="ECO:0000313" key="12">
    <source>
        <dbReference type="EMBL" id="QOU09733.1"/>
    </source>
</evidence>
<comment type="catalytic activity">
    <reaction evidence="10">
        <text>a ubiquinone + NADH + 5 H(+)(in) = a ubiquinol + NAD(+) + 4 H(+)(out)</text>
        <dbReference type="Rhea" id="RHEA:29091"/>
        <dbReference type="Rhea" id="RHEA-COMP:9565"/>
        <dbReference type="Rhea" id="RHEA-COMP:9566"/>
        <dbReference type="ChEBI" id="CHEBI:15378"/>
        <dbReference type="ChEBI" id="CHEBI:16389"/>
        <dbReference type="ChEBI" id="CHEBI:17976"/>
        <dbReference type="ChEBI" id="CHEBI:57540"/>
        <dbReference type="ChEBI" id="CHEBI:57945"/>
        <dbReference type="EC" id="7.1.1.2"/>
    </reaction>
</comment>
<sequence>MMIVSMISFMFGLMSFLMNHSHLLMLLLCFEFMYLCVFIMLAMTIGITGLMMNVIIYLIIIVCEASLGLSLLVVSVFFYGSDKLNSIFMLKC</sequence>
<comment type="similarity">
    <text evidence="2">Belongs to the complex I subunit 4L family.</text>
</comment>
<geneLocation type="mitochondrion" evidence="12"/>
<dbReference type="GO" id="GO:0008137">
    <property type="term" value="F:NADH dehydrogenase (ubiquinone) activity"/>
    <property type="evidence" value="ECO:0007669"/>
    <property type="project" value="UniProtKB-EC"/>
</dbReference>
<proteinExistence type="inferred from homology"/>
<evidence type="ECO:0000256" key="9">
    <source>
        <dbReference type="ARBA" id="ARBA00031586"/>
    </source>
</evidence>
<dbReference type="GeneID" id="63371880"/>
<dbReference type="GO" id="GO:0016020">
    <property type="term" value="C:membrane"/>
    <property type="evidence" value="ECO:0007669"/>
    <property type="project" value="UniProtKB-SubCell"/>
</dbReference>
<feature type="transmembrane region" description="Helical" evidence="11">
    <location>
        <begin position="21"/>
        <end position="48"/>
    </location>
</feature>
<evidence type="ECO:0000256" key="5">
    <source>
        <dbReference type="ARBA" id="ARBA00022967"/>
    </source>
</evidence>
<protein>
    <recommendedName>
        <fullName evidence="3">NADH-ubiquinone oxidoreductase chain 4L</fullName>
    </recommendedName>
    <alternativeName>
        <fullName evidence="9">NADH dehydrogenase subunit 4L</fullName>
    </alternativeName>
</protein>
<evidence type="ECO:0000256" key="4">
    <source>
        <dbReference type="ARBA" id="ARBA00022692"/>
    </source>
</evidence>
<gene>
    <name evidence="12" type="primary">ND4L</name>
</gene>
<keyword evidence="12" id="KW-0496">Mitochondrion</keyword>
<keyword evidence="6 11" id="KW-1133">Transmembrane helix</keyword>
<dbReference type="AlphaFoldDB" id="A0A7S6PTE5"/>
<evidence type="ECO:0000256" key="2">
    <source>
        <dbReference type="ARBA" id="ARBA00010519"/>
    </source>
</evidence>
<evidence type="ECO:0000256" key="7">
    <source>
        <dbReference type="ARBA" id="ARBA00023027"/>
    </source>
</evidence>
<accession>A0A7S6PTE5</accession>
<dbReference type="InterPro" id="IPR039428">
    <property type="entry name" value="NUOK/Mnh_C1-like"/>
</dbReference>
<evidence type="ECO:0000256" key="3">
    <source>
        <dbReference type="ARBA" id="ARBA00016612"/>
    </source>
</evidence>
<keyword evidence="8 11" id="KW-0472">Membrane</keyword>
<keyword evidence="7" id="KW-0520">NAD</keyword>
<evidence type="ECO:0000256" key="6">
    <source>
        <dbReference type="ARBA" id="ARBA00022989"/>
    </source>
</evidence>
<feature type="transmembrane region" description="Helical" evidence="11">
    <location>
        <begin position="54"/>
        <end position="79"/>
    </location>
</feature>
<comment type="subcellular location">
    <subcellularLocation>
        <location evidence="1">Membrane</location>
        <topology evidence="1">Multi-pass membrane protein</topology>
    </subcellularLocation>
</comment>
<organism evidence="12">
    <name type="scientific">Argas persicus</name>
    <dbReference type="NCBI Taxonomy" id="34603"/>
    <lineage>
        <taxon>Eukaryota</taxon>
        <taxon>Metazoa</taxon>
        <taxon>Ecdysozoa</taxon>
        <taxon>Arthropoda</taxon>
        <taxon>Chelicerata</taxon>
        <taxon>Arachnida</taxon>
        <taxon>Acari</taxon>
        <taxon>Parasitiformes</taxon>
        <taxon>Ixodida</taxon>
        <taxon>Ixodoidea</taxon>
        <taxon>Argasidae</taxon>
        <taxon>Argasinae</taxon>
        <taxon>Argas</taxon>
    </lineage>
</organism>
<dbReference type="RefSeq" id="YP_010028947.1">
    <property type="nucleotide sequence ID" value="NC_053794.1"/>
</dbReference>
<reference evidence="12" key="1">
    <citation type="journal article" date="2020" name="Mitochondrial DNA Part B Resour">
        <title>Complete mitochondrial genome of Argas persicus (Ixodida: Argasidae) isolate China.</title>
        <authorList>
            <person name="Chen Y.-Y."/>
            <person name="Gao Y."/>
            <person name="Sun M.-Q."/>
            <person name="Wu T.-T."/>
            <person name="Chang Q.-C."/>
        </authorList>
    </citation>
    <scope>NUCLEOTIDE SEQUENCE</scope>
</reference>
<keyword evidence="5" id="KW-1278">Translocase</keyword>